<evidence type="ECO:0000313" key="3">
    <source>
        <dbReference type="Proteomes" id="UP000004995"/>
    </source>
</evidence>
<reference evidence="3" key="1">
    <citation type="journal article" date="2012" name="Nat. Biotechnol.">
        <title>Reference genome sequence of the model plant Setaria.</title>
        <authorList>
            <person name="Bennetzen J.L."/>
            <person name="Schmutz J."/>
            <person name="Wang H."/>
            <person name="Percifield R."/>
            <person name="Hawkins J."/>
            <person name="Pontaroli A.C."/>
            <person name="Estep M."/>
            <person name="Feng L."/>
            <person name="Vaughn J.N."/>
            <person name="Grimwood J."/>
            <person name="Jenkins J."/>
            <person name="Barry K."/>
            <person name="Lindquist E."/>
            <person name="Hellsten U."/>
            <person name="Deshpande S."/>
            <person name="Wang X."/>
            <person name="Wu X."/>
            <person name="Mitros T."/>
            <person name="Triplett J."/>
            <person name="Yang X."/>
            <person name="Ye C.Y."/>
            <person name="Mauro-Herrera M."/>
            <person name="Wang L."/>
            <person name="Li P."/>
            <person name="Sharma M."/>
            <person name="Sharma R."/>
            <person name="Ronald P.C."/>
            <person name="Panaud O."/>
            <person name="Kellogg E.A."/>
            <person name="Brutnell T.P."/>
            <person name="Doust A.N."/>
            <person name="Tuskan G.A."/>
            <person name="Rokhsar D."/>
            <person name="Devos K.M."/>
        </authorList>
    </citation>
    <scope>NUCLEOTIDE SEQUENCE [LARGE SCALE GENOMIC DNA]</scope>
    <source>
        <strain evidence="3">cv. Yugu1</strain>
    </source>
</reference>
<dbReference type="HOGENOM" id="CLU_2487681_0_0_1"/>
<reference evidence="2" key="2">
    <citation type="submission" date="2018-08" db="UniProtKB">
        <authorList>
            <consortium name="EnsemblPlants"/>
        </authorList>
    </citation>
    <scope>IDENTIFICATION</scope>
    <source>
        <strain evidence="2">Yugu1</strain>
    </source>
</reference>
<organism evidence="2 3">
    <name type="scientific">Setaria italica</name>
    <name type="common">Foxtail millet</name>
    <name type="synonym">Panicum italicum</name>
    <dbReference type="NCBI Taxonomy" id="4555"/>
    <lineage>
        <taxon>Eukaryota</taxon>
        <taxon>Viridiplantae</taxon>
        <taxon>Streptophyta</taxon>
        <taxon>Embryophyta</taxon>
        <taxon>Tracheophyta</taxon>
        <taxon>Spermatophyta</taxon>
        <taxon>Magnoliopsida</taxon>
        <taxon>Liliopsida</taxon>
        <taxon>Poales</taxon>
        <taxon>Poaceae</taxon>
        <taxon>PACMAD clade</taxon>
        <taxon>Panicoideae</taxon>
        <taxon>Panicodae</taxon>
        <taxon>Paniceae</taxon>
        <taxon>Cenchrinae</taxon>
        <taxon>Setaria</taxon>
    </lineage>
</organism>
<dbReference type="Proteomes" id="UP000004995">
    <property type="component" value="Unassembled WGS sequence"/>
</dbReference>
<name>K4ANL3_SETIT</name>
<dbReference type="EMBL" id="AGNK02005466">
    <property type="status" value="NOT_ANNOTATED_CDS"/>
    <property type="molecule type" value="Genomic_DNA"/>
</dbReference>
<dbReference type="InParanoid" id="K4ANL3"/>
<keyword evidence="3" id="KW-1185">Reference proteome</keyword>
<dbReference type="Gramene" id="KQK87985">
    <property type="protein sequence ID" value="KQK87985"/>
    <property type="gene ID" value="SETIT_040510mg"/>
</dbReference>
<sequence length="87" mass="9531">MEKNMVMYKLKKDMAALKQMVVKLSSWRKIKFAEIQDSYKSSTEGCTALCLEQSKEPSTNEGRGEDAAGSQGRGQADVEVGTSGHLT</sequence>
<feature type="region of interest" description="Disordered" evidence="1">
    <location>
        <begin position="51"/>
        <end position="87"/>
    </location>
</feature>
<protein>
    <submittedName>
        <fullName evidence="2">Uncharacterized protein</fullName>
    </submittedName>
</protein>
<accession>K4ANL3</accession>
<evidence type="ECO:0000256" key="1">
    <source>
        <dbReference type="SAM" id="MobiDB-lite"/>
    </source>
</evidence>
<proteinExistence type="predicted"/>
<dbReference type="AlphaFoldDB" id="K4ANL3"/>
<dbReference type="EnsemblPlants" id="KQK87985">
    <property type="protein sequence ID" value="KQK87985"/>
    <property type="gene ID" value="SETIT_040510mg"/>
</dbReference>
<evidence type="ECO:0000313" key="2">
    <source>
        <dbReference type="EnsemblPlants" id="KQK87985"/>
    </source>
</evidence>